<dbReference type="PANTHER" id="PTHR48090:SF1">
    <property type="entry name" value="PROPHAGE BACTOPRENOL GLUCOSYL TRANSFERASE HOMOLOG"/>
    <property type="match status" value="1"/>
</dbReference>
<evidence type="ECO:0000256" key="4">
    <source>
        <dbReference type="ARBA" id="ARBA00022692"/>
    </source>
</evidence>
<dbReference type="HOGENOM" id="CLU_033536_0_1_0"/>
<evidence type="ECO:0000256" key="6">
    <source>
        <dbReference type="ARBA" id="ARBA00023136"/>
    </source>
</evidence>
<evidence type="ECO:0000313" key="10">
    <source>
        <dbReference type="Proteomes" id="UP000000343"/>
    </source>
</evidence>
<dbReference type="RefSeq" id="WP_013578591.1">
    <property type="nucleotide sequence ID" value="NC_015064.1"/>
</dbReference>
<dbReference type="KEGG" id="acm:AciX9_0189"/>
<protein>
    <submittedName>
        <fullName evidence="9">Glycosyl transferase family 2</fullName>
    </submittedName>
</protein>
<dbReference type="eggNOG" id="COG0463">
    <property type="taxonomic scope" value="Bacteria"/>
</dbReference>
<gene>
    <name evidence="9" type="ordered locus">AciX9_0189</name>
</gene>
<dbReference type="Pfam" id="PF00535">
    <property type="entry name" value="Glycos_transf_2"/>
    <property type="match status" value="1"/>
</dbReference>
<keyword evidence="10" id="KW-1185">Reference proteome</keyword>
<keyword evidence="4 7" id="KW-0812">Transmembrane</keyword>
<comment type="subcellular location">
    <subcellularLocation>
        <location evidence="1">Membrane</location>
        <topology evidence="1">Multi-pass membrane protein</topology>
    </subcellularLocation>
</comment>
<dbReference type="Proteomes" id="UP000000343">
    <property type="component" value="Chromosome"/>
</dbReference>
<dbReference type="InterPro" id="IPR001173">
    <property type="entry name" value="Glyco_trans_2-like"/>
</dbReference>
<evidence type="ECO:0000259" key="8">
    <source>
        <dbReference type="Pfam" id="PF00535"/>
    </source>
</evidence>
<evidence type="ECO:0000256" key="7">
    <source>
        <dbReference type="SAM" id="Phobius"/>
    </source>
</evidence>
<keyword evidence="5 7" id="KW-1133">Transmembrane helix</keyword>
<feature type="transmembrane region" description="Helical" evidence="7">
    <location>
        <begin position="264"/>
        <end position="285"/>
    </location>
</feature>
<feature type="domain" description="Glycosyltransferase 2-like" evidence="8">
    <location>
        <begin position="5"/>
        <end position="165"/>
    </location>
</feature>
<dbReference type="PaxDb" id="1198114-AciX9_0189"/>
<reference evidence="10" key="1">
    <citation type="submission" date="2011-01" db="EMBL/GenBank/DDBJ databases">
        <title>Complete sequence of chromosome of Acidobacterium sp. MP5ACTX9.</title>
        <authorList>
            <consortium name="US DOE Joint Genome Institute"/>
            <person name="Lucas S."/>
            <person name="Copeland A."/>
            <person name="Lapidus A."/>
            <person name="Cheng J.-F."/>
            <person name="Goodwin L."/>
            <person name="Pitluck S."/>
            <person name="Teshima H."/>
            <person name="Detter J.C."/>
            <person name="Han C."/>
            <person name="Tapia R."/>
            <person name="Land M."/>
            <person name="Hauser L."/>
            <person name="Kyrpides N."/>
            <person name="Ivanova N."/>
            <person name="Ovchinnikova G."/>
            <person name="Pagani I."/>
            <person name="Rawat S.R."/>
            <person name="Mannisto M."/>
            <person name="Haggblom M.M."/>
            <person name="Woyke T."/>
        </authorList>
    </citation>
    <scope>NUCLEOTIDE SEQUENCE [LARGE SCALE GENOMIC DNA]</scope>
    <source>
        <strain evidence="10">MP5ACTX9</strain>
    </source>
</reference>
<dbReference type="AlphaFoldDB" id="E8WV88"/>
<sequence>MKLVSIVSPCYNEEENVDILIERVRTLFAGMPQYRYEHILIDNNSSDRTVDILRGIALDDPHVKVIVNARNFGHIRSPQHAILEAQGDAVVVLLSDLQDPPELIGEFLREWEAGYPIVVATKSTSDESGLMYGIRSVYYRTIARLTDVKVVEHFTGFGLYDRQVIEILKRDFPDPHPYFRGQIAEIGLPTKVLHYNQKRRMRGITKNNFYTLYDMAMLGITNLSKVPLRLVIFTGFVFAFLSLIAGLVYLVYKLVYWNRFELGLAPLMIGLFFLGSIQLVALGIIGEYIGSVHTIVQGRPLVTEKERINF</sequence>
<keyword evidence="2" id="KW-0328">Glycosyltransferase</keyword>
<accession>E8WV88</accession>
<keyword evidence="6 7" id="KW-0472">Membrane</keyword>
<organism evidence="10">
    <name type="scientific">Granulicella tundricola (strain ATCC BAA-1859 / DSM 23138 / MP5ACTX9)</name>
    <dbReference type="NCBI Taxonomy" id="1198114"/>
    <lineage>
        <taxon>Bacteria</taxon>
        <taxon>Pseudomonadati</taxon>
        <taxon>Acidobacteriota</taxon>
        <taxon>Terriglobia</taxon>
        <taxon>Terriglobales</taxon>
        <taxon>Acidobacteriaceae</taxon>
        <taxon>Granulicella</taxon>
    </lineage>
</organism>
<evidence type="ECO:0000313" key="9">
    <source>
        <dbReference type="EMBL" id="ADW67263.1"/>
    </source>
</evidence>
<name>E8WV88_GRATM</name>
<dbReference type="InterPro" id="IPR029044">
    <property type="entry name" value="Nucleotide-diphossugar_trans"/>
</dbReference>
<dbReference type="InterPro" id="IPR050256">
    <property type="entry name" value="Glycosyltransferase_2"/>
</dbReference>
<proteinExistence type="predicted"/>
<dbReference type="EMBL" id="CP002480">
    <property type="protein sequence ID" value="ADW67263.1"/>
    <property type="molecule type" value="Genomic_DNA"/>
</dbReference>
<evidence type="ECO:0000256" key="2">
    <source>
        <dbReference type="ARBA" id="ARBA00022676"/>
    </source>
</evidence>
<dbReference type="GO" id="GO:0005886">
    <property type="term" value="C:plasma membrane"/>
    <property type="evidence" value="ECO:0007669"/>
    <property type="project" value="TreeGrafter"/>
</dbReference>
<feature type="transmembrane region" description="Helical" evidence="7">
    <location>
        <begin position="230"/>
        <end position="252"/>
    </location>
</feature>
<dbReference type="SUPFAM" id="SSF53448">
    <property type="entry name" value="Nucleotide-diphospho-sugar transferases"/>
    <property type="match status" value="1"/>
</dbReference>
<dbReference type="GO" id="GO:0016757">
    <property type="term" value="F:glycosyltransferase activity"/>
    <property type="evidence" value="ECO:0007669"/>
    <property type="project" value="UniProtKB-KW"/>
</dbReference>
<dbReference type="Gene3D" id="3.90.550.10">
    <property type="entry name" value="Spore Coat Polysaccharide Biosynthesis Protein SpsA, Chain A"/>
    <property type="match status" value="1"/>
</dbReference>
<dbReference type="PANTHER" id="PTHR48090">
    <property type="entry name" value="UNDECAPRENYL-PHOSPHATE 4-DEOXY-4-FORMAMIDO-L-ARABINOSE TRANSFERASE-RELATED"/>
    <property type="match status" value="1"/>
</dbReference>
<evidence type="ECO:0000256" key="3">
    <source>
        <dbReference type="ARBA" id="ARBA00022679"/>
    </source>
</evidence>
<dbReference type="OrthoDB" id="9807778at2"/>
<evidence type="ECO:0000256" key="5">
    <source>
        <dbReference type="ARBA" id="ARBA00022989"/>
    </source>
</evidence>
<evidence type="ECO:0000256" key="1">
    <source>
        <dbReference type="ARBA" id="ARBA00004141"/>
    </source>
</evidence>
<keyword evidence="3 9" id="KW-0808">Transferase</keyword>
<dbReference type="STRING" id="1198114.AciX9_0189"/>
<dbReference type="CDD" id="cd04187">
    <property type="entry name" value="DPM1_like_bac"/>
    <property type="match status" value="1"/>
</dbReference>